<accession>A0A077MDS6</accession>
<protein>
    <recommendedName>
        <fullName evidence="13">DAGKc domain-containing protein</fullName>
    </recommendedName>
</protein>
<reference evidence="14 15" key="1">
    <citation type="journal article" date="2013" name="ISME J.">
        <title>A metabolic model for members of the genus Tetrasphaera involved in enhanced biological phosphorus removal.</title>
        <authorList>
            <person name="Kristiansen R."/>
            <person name="Nguyen H.T.T."/>
            <person name="Saunders A.M."/>
            <person name="Nielsen J.L."/>
            <person name="Wimmer R."/>
            <person name="Le V.Q."/>
            <person name="McIlroy S.J."/>
            <person name="Petrovski S."/>
            <person name="Seviour R.J."/>
            <person name="Calteau A."/>
            <person name="Nielsen K.L."/>
            <person name="Nielsen P.H."/>
        </authorList>
    </citation>
    <scope>NUCLEOTIDE SEQUENCE [LARGE SCALE GENOMIC DNA]</scope>
    <source>
        <strain evidence="14 15">Ben 74</strain>
    </source>
</reference>
<evidence type="ECO:0000256" key="4">
    <source>
        <dbReference type="ARBA" id="ARBA00022679"/>
    </source>
</evidence>
<keyword evidence="6" id="KW-0547">Nucleotide-binding</keyword>
<dbReference type="InterPro" id="IPR001206">
    <property type="entry name" value="Diacylglycerol_kinase_cat_dom"/>
</dbReference>
<dbReference type="GO" id="GO:0004143">
    <property type="term" value="F:ATP-dependent diacylglycerol kinase activity"/>
    <property type="evidence" value="ECO:0007669"/>
    <property type="project" value="TreeGrafter"/>
</dbReference>
<dbReference type="EMBL" id="CAJC01000139">
    <property type="protein sequence ID" value="CCI53097.1"/>
    <property type="molecule type" value="Genomic_DNA"/>
</dbReference>
<proteinExistence type="inferred from homology"/>
<evidence type="ECO:0000256" key="2">
    <source>
        <dbReference type="ARBA" id="ARBA00005983"/>
    </source>
</evidence>
<dbReference type="Pfam" id="PF19279">
    <property type="entry name" value="YegS_C"/>
    <property type="match status" value="1"/>
</dbReference>
<dbReference type="Gene3D" id="2.60.200.40">
    <property type="match status" value="1"/>
</dbReference>
<dbReference type="InterPro" id="IPR005218">
    <property type="entry name" value="Diacylglycerol/lipid_kinase"/>
</dbReference>
<keyword evidence="11" id="KW-0594">Phospholipid biosynthesis</keyword>
<dbReference type="InterPro" id="IPR050187">
    <property type="entry name" value="Lipid_Phosphate_FormReg"/>
</dbReference>
<evidence type="ECO:0000256" key="12">
    <source>
        <dbReference type="ARBA" id="ARBA00023264"/>
    </source>
</evidence>
<keyword evidence="3" id="KW-0444">Lipid biosynthesis</keyword>
<evidence type="ECO:0000256" key="10">
    <source>
        <dbReference type="ARBA" id="ARBA00023098"/>
    </source>
</evidence>
<evidence type="ECO:0000256" key="9">
    <source>
        <dbReference type="ARBA" id="ARBA00022842"/>
    </source>
</evidence>
<evidence type="ECO:0000256" key="8">
    <source>
        <dbReference type="ARBA" id="ARBA00022840"/>
    </source>
</evidence>
<dbReference type="AlphaFoldDB" id="A0A077MDS6"/>
<keyword evidence="9" id="KW-0460">Magnesium</keyword>
<dbReference type="Pfam" id="PF00781">
    <property type="entry name" value="DAGK_cat"/>
    <property type="match status" value="1"/>
</dbReference>
<comment type="cofactor">
    <cofactor evidence="1">
        <name>Mg(2+)</name>
        <dbReference type="ChEBI" id="CHEBI:18420"/>
    </cofactor>
</comment>
<dbReference type="InterPro" id="IPR017438">
    <property type="entry name" value="ATP-NAD_kinase_N"/>
</dbReference>
<name>A0A077MDS6_9MICO</name>
<comment type="caution">
    <text evidence="14">The sequence shown here is derived from an EMBL/GenBank/DDBJ whole genome shotgun (WGS) entry which is preliminary data.</text>
</comment>
<evidence type="ECO:0000256" key="3">
    <source>
        <dbReference type="ARBA" id="ARBA00022516"/>
    </source>
</evidence>
<comment type="similarity">
    <text evidence="2">Belongs to the diacylglycerol/lipid kinase family.</text>
</comment>
<feature type="domain" description="DAGKc" evidence="13">
    <location>
        <begin position="4"/>
        <end position="138"/>
    </location>
</feature>
<dbReference type="InterPro" id="IPR016064">
    <property type="entry name" value="NAD/diacylglycerol_kinase_sf"/>
</dbReference>
<dbReference type="InterPro" id="IPR045540">
    <property type="entry name" value="YegS/DAGK_C"/>
</dbReference>
<keyword evidence="10" id="KW-0443">Lipid metabolism</keyword>
<dbReference type="OrthoDB" id="142078at2"/>
<sequence length="313" mass="32310">MSAFPTRRIGLVANPSAGKGRAAAAAPQLTGMLRARGHEILDLSADSAGAALAKARAAVAAGSIDALAVLGGDGMAHLGVNACAGTEIPLAIVPAGTGNDIADSLGLARGNLLQAAAALDALQVRRIDAGRIVGGVDGDALGAGLGTSAARSWFGGSVYAGFDAVVNARANQWRWPPGQMRYNLAILRELPVFQAIPYVIETDEQHIETEAMLVVVANVRSYGGGMRVAPDALPDDGLLDVLILHRLPRHEFIRVFPTVFSGGHVGHPAVELLQARRVSLEAHGIPVFADGEPFTRLPVTVEVVPGAVTMVVA</sequence>
<evidence type="ECO:0000313" key="14">
    <source>
        <dbReference type="EMBL" id="CCI53097.1"/>
    </source>
</evidence>
<evidence type="ECO:0000256" key="7">
    <source>
        <dbReference type="ARBA" id="ARBA00022777"/>
    </source>
</evidence>
<dbReference type="RefSeq" id="WP_048543644.1">
    <property type="nucleotide sequence ID" value="NZ_HF571038.1"/>
</dbReference>
<evidence type="ECO:0000256" key="6">
    <source>
        <dbReference type="ARBA" id="ARBA00022741"/>
    </source>
</evidence>
<keyword evidence="7" id="KW-0418">Kinase</keyword>
<gene>
    <name evidence="14" type="ORF">BN13_30049</name>
</gene>
<dbReference type="PANTHER" id="PTHR12358">
    <property type="entry name" value="SPHINGOSINE KINASE"/>
    <property type="match status" value="1"/>
</dbReference>
<evidence type="ECO:0000259" key="13">
    <source>
        <dbReference type="PROSITE" id="PS50146"/>
    </source>
</evidence>
<keyword evidence="15" id="KW-1185">Reference proteome</keyword>
<organism evidence="14 15">
    <name type="scientific">Nostocoides jenkinsii Ben 74</name>
    <dbReference type="NCBI Taxonomy" id="1193518"/>
    <lineage>
        <taxon>Bacteria</taxon>
        <taxon>Bacillati</taxon>
        <taxon>Actinomycetota</taxon>
        <taxon>Actinomycetes</taxon>
        <taxon>Micrococcales</taxon>
        <taxon>Intrasporangiaceae</taxon>
        <taxon>Nostocoides</taxon>
    </lineage>
</organism>
<dbReference type="STRING" id="1193518.BN13_30049"/>
<dbReference type="GO" id="GO:0005886">
    <property type="term" value="C:plasma membrane"/>
    <property type="evidence" value="ECO:0007669"/>
    <property type="project" value="TreeGrafter"/>
</dbReference>
<evidence type="ECO:0000256" key="5">
    <source>
        <dbReference type="ARBA" id="ARBA00022723"/>
    </source>
</evidence>
<dbReference type="Gene3D" id="3.40.50.10330">
    <property type="entry name" value="Probable inorganic polyphosphate/atp-NAD kinase, domain 1"/>
    <property type="match status" value="1"/>
</dbReference>
<dbReference type="PROSITE" id="PS50146">
    <property type="entry name" value="DAGK"/>
    <property type="match status" value="1"/>
</dbReference>
<dbReference type="SUPFAM" id="SSF111331">
    <property type="entry name" value="NAD kinase/diacylglycerol kinase-like"/>
    <property type="match status" value="1"/>
</dbReference>
<keyword evidence="8" id="KW-0067">ATP-binding</keyword>
<evidence type="ECO:0000256" key="11">
    <source>
        <dbReference type="ARBA" id="ARBA00023209"/>
    </source>
</evidence>
<dbReference type="NCBIfam" id="TIGR00147">
    <property type="entry name" value="YegS/Rv2252/BmrU family lipid kinase"/>
    <property type="match status" value="1"/>
</dbReference>
<dbReference type="Proteomes" id="UP000035720">
    <property type="component" value="Unassembled WGS sequence"/>
</dbReference>
<evidence type="ECO:0000313" key="15">
    <source>
        <dbReference type="Proteomes" id="UP000035720"/>
    </source>
</evidence>
<dbReference type="PANTHER" id="PTHR12358:SF106">
    <property type="entry name" value="LIPID KINASE YEGS"/>
    <property type="match status" value="1"/>
</dbReference>
<dbReference type="GO" id="GO:0008654">
    <property type="term" value="P:phospholipid biosynthetic process"/>
    <property type="evidence" value="ECO:0007669"/>
    <property type="project" value="UniProtKB-KW"/>
</dbReference>
<keyword evidence="12" id="KW-1208">Phospholipid metabolism</keyword>
<keyword evidence="4" id="KW-0808">Transferase</keyword>
<keyword evidence="5" id="KW-0479">Metal-binding</keyword>
<dbReference type="GO" id="GO:0005524">
    <property type="term" value="F:ATP binding"/>
    <property type="evidence" value="ECO:0007669"/>
    <property type="project" value="UniProtKB-KW"/>
</dbReference>
<dbReference type="GO" id="GO:0046872">
    <property type="term" value="F:metal ion binding"/>
    <property type="evidence" value="ECO:0007669"/>
    <property type="project" value="UniProtKB-KW"/>
</dbReference>
<evidence type="ECO:0000256" key="1">
    <source>
        <dbReference type="ARBA" id="ARBA00001946"/>
    </source>
</evidence>